<dbReference type="PANTHER" id="PTHR30349:SF41">
    <property type="entry name" value="INTEGRASE_RECOMBINASE PROTEIN MJ0367-RELATED"/>
    <property type="match status" value="1"/>
</dbReference>
<protein>
    <recommendedName>
        <fullName evidence="6">Tyr recombinase domain-containing protein</fullName>
    </recommendedName>
</protein>
<evidence type="ECO:0000313" key="5">
    <source>
        <dbReference type="EMBL" id="VHO05864.1"/>
    </source>
</evidence>
<gene>
    <name evidence="5" type="ORF">BAL341_2950</name>
</gene>
<keyword evidence="4" id="KW-0233">DNA recombination</keyword>
<dbReference type="GO" id="GO:0015074">
    <property type="term" value="P:DNA integration"/>
    <property type="evidence" value="ECO:0007669"/>
    <property type="project" value="UniProtKB-KW"/>
</dbReference>
<dbReference type="InterPro" id="IPR011010">
    <property type="entry name" value="DNA_brk_join_enz"/>
</dbReference>
<organism evidence="5">
    <name type="scientific">Rheinheimera sp. BAL341</name>
    <dbReference type="NCBI Taxonomy" id="1708203"/>
    <lineage>
        <taxon>Bacteria</taxon>
        <taxon>Pseudomonadati</taxon>
        <taxon>Pseudomonadota</taxon>
        <taxon>Gammaproteobacteria</taxon>
        <taxon>Chromatiales</taxon>
        <taxon>Chromatiaceae</taxon>
        <taxon>Rheinheimera</taxon>
    </lineage>
</organism>
<dbReference type="GO" id="GO:0003677">
    <property type="term" value="F:DNA binding"/>
    <property type="evidence" value="ECO:0007669"/>
    <property type="project" value="UniProtKB-KW"/>
</dbReference>
<name>A0A486XTF7_9GAMM</name>
<accession>A0A486XTF7</accession>
<keyword evidence="2" id="KW-0229">DNA integration</keyword>
<evidence type="ECO:0000256" key="1">
    <source>
        <dbReference type="ARBA" id="ARBA00008857"/>
    </source>
</evidence>
<dbReference type="PANTHER" id="PTHR30349">
    <property type="entry name" value="PHAGE INTEGRASE-RELATED"/>
    <property type="match status" value="1"/>
</dbReference>
<dbReference type="GO" id="GO:0006310">
    <property type="term" value="P:DNA recombination"/>
    <property type="evidence" value="ECO:0007669"/>
    <property type="project" value="UniProtKB-KW"/>
</dbReference>
<dbReference type="Gene3D" id="1.10.443.10">
    <property type="entry name" value="Intergrase catalytic core"/>
    <property type="match status" value="1"/>
</dbReference>
<dbReference type="InterPro" id="IPR013762">
    <property type="entry name" value="Integrase-like_cat_sf"/>
</dbReference>
<evidence type="ECO:0000256" key="4">
    <source>
        <dbReference type="ARBA" id="ARBA00023172"/>
    </source>
</evidence>
<reference evidence="5" key="1">
    <citation type="submission" date="2019-04" db="EMBL/GenBank/DDBJ databases">
        <authorList>
            <person name="Brambilla D."/>
        </authorList>
    </citation>
    <scope>NUCLEOTIDE SEQUENCE</scope>
    <source>
        <strain evidence="5">BAL1</strain>
    </source>
</reference>
<evidence type="ECO:0008006" key="6">
    <source>
        <dbReference type="Google" id="ProtNLM"/>
    </source>
</evidence>
<sequence length="1065" mass="122810">MNISELHQEIRQRLFRLRGEPVISNEVVILTKQEYSNLFWQLLHTQQSSRFRDAGINLIEQLNNYIAAHRAVYPASFSIQAPVRLKRPTPPVKQSSLKDIYFIETLDRVFNDSLSEQHDCNRFDLGRLLYSAMRYGGLLRKDYLNSLTSVLLNGKPQCYQKLIWFELKGAAGEIQIWQPDKMSVQLLNQWYSKREPERKPPKLEAQYYVDAFLHRADTKQPNSLRLTWLIQAISSRLSLEVSPFSLDVLTGTQPNLTLKPQVFYRLISQKAPPQPLVETTTVETENDSTKGIVPVGYKSHSRQYDLRLALAFIKEIKSLLRRHKRDSNTTEQSRQLAHSNTARDIEVRIKATSVLPPVLHHLMHWVCVRLTSQSRWSGKLSPSTLISYLDTIANPLIMTFGERDLVNIDPEELTELYTQLIDEGPSLLSQTKRARILRDFHVYLALTYQVSPCYMFQQHIAKSLRLEALTVDANILMPWEYRHACDYLLESTELQSGLNFLQARAILVLLMLGFRCGLRRREALFLRLQDVEIPVTEDSVVLSEYTTIYITPHEQRSLKTTSAERRIPIGLLLNNAEKSIFAEYLQARQAFGREHSPYLFYFGDTPPLGAIGRPVASENLLFEPLTTLLQRITGDNSFRFHHLRHSFATWMLWTWQRKATDVDPLPIPTLTDVGELSHLVKARAILLQITDTQPTRKILHAISAMIGHAGPSMTLFHYIHSASWLNWVELNNSAPLISRDAEASLAGVDVRTATRARLVPASPDSQYQGMADYAAQKLLKHSAKVPLKHWLNTTSRQPGALNSVVTHRDLGLDIYCALLRHINFGIPIEMCAQDVNIELDLLVRARENARYFFSQQFNAYSKFEYKKRPRNHKRFIYEDSLRVNIAPVAALPALPANPKSLNIALRMLKEFHQLPEHEQMEVLWAAHYAVTFNSVTWPHFRCYKKSTLHRFIHTMLLFKKAFAASQRMRFTLVSSAPLNSEQRTSLWRGWSLDNWPDQIRDNRADKDYSIKGHVAIDFIANSGSKKSRQRKMLARGKSQVRYRRRLSEYGVRFGLYLLFMVSNSE</sequence>
<dbReference type="EMBL" id="CAAJGR010000007">
    <property type="protein sequence ID" value="VHO05864.1"/>
    <property type="molecule type" value="Genomic_DNA"/>
</dbReference>
<evidence type="ECO:0000256" key="3">
    <source>
        <dbReference type="ARBA" id="ARBA00023125"/>
    </source>
</evidence>
<proteinExistence type="inferred from homology"/>
<comment type="similarity">
    <text evidence="1">Belongs to the 'phage' integrase family.</text>
</comment>
<dbReference type="InterPro" id="IPR050090">
    <property type="entry name" value="Tyrosine_recombinase_XerCD"/>
</dbReference>
<keyword evidence="3" id="KW-0238">DNA-binding</keyword>
<dbReference type="AlphaFoldDB" id="A0A486XTF7"/>
<dbReference type="SUPFAM" id="SSF56349">
    <property type="entry name" value="DNA breaking-rejoining enzymes"/>
    <property type="match status" value="1"/>
</dbReference>
<evidence type="ECO:0000256" key="2">
    <source>
        <dbReference type="ARBA" id="ARBA00022908"/>
    </source>
</evidence>